<dbReference type="EMBL" id="VSSQ01021993">
    <property type="protein sequence ID" value="MPM67977.1"/>
    <property type="molecule type" value="Genomic_DNA"/>
</dbReference>
<organism evidence="1">
    <name type="scientific">bioreactor metagenome</name>
    <dbReference type="NCBI Taxonomy" id="1076179"/>
    <lineage>
        <taxon>unclassified sequences</taxon>
        <taxon>metagenomes</taxon>
        <taxon>ecological metagenomes</taxon>
    </lineage>
</organism>
<comment type="caution">
    <text evidence="1">The sequence shown here is derived from an EMBL/GenBank/DDBJ whole genome shotgun (WGS) entry which is preliminary data.</text>
</comment>
<accession>A0A645BRW9</accession>
<sequence length="185" mass="20611">MVVAFSLECYCIVQVSDGKCGLMQLNHSASGGTGFRVLSDILTELFEIFPTSVFTLQLKYGRQHVVGSGRRCGVCHDDFTFEGGIQKIVPLCRHCDVVRLQPVSVSIEAEIAAVDSSPISVRIFEFVWNDRCIRADVRFKQTFRLSLDEGQRTATIPNACLRVFFFRFDSGVDFTTAHTDIASSL</sequence>
<gene>
    <name evidence="1" type="ORF">SDC9_114903</name>
</gene>
<dbReference type="AlphaFoldDB" id="A0A645BRW9"/>
<reference evidence="1" key="1">
    <citation type="submission" date="2019-08" db="EMBL/GenBank/DDBJ databases">
        <authorList>
            <person name="Kucharzyk K."/>
            <person name="Murdoch R.W."/>
            <person name="Higgins S."/>
            <person name="Loffler F."/>
        </authorList>
    </citation>
    <scope>NUCLEOTIDE SEQUENCE</scope>
</reference>
<protein>
    <submittedName>
        <fullName evidence="1">Uncharacterized protein</fullName>
    </submittedName>
</protein>
<name>A0A645BRW9_9ZZZZ</name>
<proteinExistence type="predicted"/>
<evidence type="ECO:0000313" key="1">
    <source>
        <dbReference type="EMBL" id="MPM67977.1"/>
    </source>
</evidence>